<reference evidence="8" key="1">
    <citation type="submission" date="2016-03" db="EMBL/GenBank/DDBJ databases">
        <authorList>
            <person name="Ploux O."/>
        </authorList>
    </citation>
    <scope>NUCLEOTIDE SEQUENCE</scope>
    <source>
        <strain evidence="8">UC10</strain>
    </source>
</reference>
<evidence type="ECO:0000313" key="8">
    <source>
        <dbReference type="EMBL" id="SBV33757.1"/>
    </source>
</evidence>
<dbReference type="InterPro" id="IPR044770">
    <property type="entry name" value="MFS_spinster-like"/>
</dbReference>
<organism evidence="8">
    <name type="scientific">uncultured Sphingopyxis sp</name>
    <dbReference type="NCBI Taxonomy" id="310581"/>
    <lineage>
        <taxon>Bacteria</taxon>
        <taxon>Pseudomonadati</taxon>
        <taxon>Pseudomonadota</taxon>
        <taxon>Alphaproteobacteria</taxon>
        <taxon>Sphingomonadales</taxon>
        <taxon>Sphingomonadaceae</taxon>
        <taxon>Sphingopyxis</taxon>
        <taxon>environmental samples</taxon>
    </lineage>
</organism>
<feature type="transmembrane region" description="Helical" evidence="6">
    <location>
        <begin position="407"/>
        <end position="426"/>
    </location>
</feature>
<evidence type="ECO:0000256" key="6">
    <source>
        <dbReference type="SAM" id="Phobius"/>
    </source>
</evidence>
<feature type="transmembrane region" description="Helical" evidence="6">
    <location>
        <begin position="153"/>
        <end position="174"/>
    </location>
</feature>
<dbReference type="AlphaFoldDB" id="A0A1Y5Q1X1"/>
<feature type="transmembrane region" description="Helical" evidence="6">
    <location>
        <begin position="367"/>
        <end position="387"/>
    </location>
</feature>
<feature type="transmembrane region" description="Helical" evidence="6">
    <location>
        <begin position="237"/>
        <end position="264"/>
    </location>
</feature>
<dbReference type="GO" id="GO:0016020">
    <property type="term" value="C:membrane"/>
    <property type="evidence" value="ECO:0007669"/>
    <property type="project" value="UniProtKB-SubCell"/>
</dbReference>
<dbReference type="SUPFAM" id="SSF103473">
    <property type="entry name" value="MFS general substrate transporter"/>
    <property type="match status" value="1"/>
</dbReference>
<feature type="transmembrane region" description="Helical" evidence="6">
    <location>
        <begin position="20"/>
        <end position="38"/>
    </location>
</feature>
<protein>
    <submittedName>
        <fullName evidence="8">Major facilitator superfamily MFS_1</fullName>
    </submittedName>
</protein>
<evidence type="ECO:0000256" key="5">
    <source>
        <dbReference type="ARBA" id="ARBA00023136"/>
    </source>
</evidence>
<feature type="transmembrane region" description="Helical" evidence="6">
    <location>
        <begin position="276"/>
        <end position="296"/>
    </location>
</feature>
<dbReference type="InterPro" id="IPR020846">
    <property type="entry name" value="MFS_dom"/>
</dbReference>
<proteinExistence type="predicted"/>
<name>A0A1Y5Q1X1_9SPHN</name>
<keyword evidence="4 6" id="KW-1133">Transmembrane helix</keyword>
<evidence type="ECO:0000256" key="3">
    <source>
        <dbReference type="ARBA" id="ARBA00022692"/>
    </source>
</evidence>
<evidence type="ECO:0000256" key="4">
    <source>
        <dbReference type="ARBA" id="ARBA00022989"/>
    </source>
</evidence>
<dbReference type="Gene3D" id="1.20.1250.20">
    <property type="entry name" value="MFS general substrate transporter like domains"/>
    <property type="match status" value="1"/>
</dbReference>
<evidence type="ECO:0000256" key="1">
    <source>
        <dbReference type="ARBA" id="ARBA00004141"/>
    </source>
</evidence>
<dbReference type="EMBL" id="LT598653">
    <property type="protein sequence ID" value="SBV33757.1"/>
    <property type="molecule type" value="Genomic_DNA"/>
</dbReference>
<dbReference type="PANTHER" id="PTHR23505:SF79">
    <property type="entry name" value="PROTEIN SPINSTER"/>
    <property type="match status" value="1"/>
</dbReference>
<dbReference type="RefSeq" id="WP_295319999.1">
    <property type="nucleotide sequence ID" value="NZ_LT598653.1"/>
</dbReference>
<feature type="transmembrane region" description="Helical" evidence="6">
    <location>
        <begin position="308"/>
        <end position="328"/>
    </location>
</feature>
<dbReference type="CDD" id="cd17328">
    <property type="entry name" value="MFS_spinster_like"/>
    <property type="match status" value="1"/>
</dbReference>
<dbReference type="PROSITE" id="PS50850">
    <property type="entry name" value="MFS"/>
    <property type="match status" value="1"/>
</dbReference>
<dbReference type="InterPro" id="IPR011701">
    <property type="entry name" value="MFS"/>
</dbReference>
<feature type="transmembrane region" description="Helical" evidence="6">
    <location>
        <begin position="59"/>
        <end position="80"/>
    </location>
</feature>
<feature type="transmembrane region" description="Helical" evidence="6">
    <location>
        <begin position="180"/>
        <end position="201"/>
    </location>
</feature>
<dbReference type="InterPro" id="IPR036259">
    <property type="entry name" value="MFS_trans_sf"/>
</dbReference>
<feature type="domain" description="Major facilitator superfamily (MFS) profile" evidence="7">
    <location>
        <begin position="25"/>
        <end position="428"/>
    </location>
</feature>
<keyword evidence="5 6" id="KW-0472">Membrane</keyword>
<feature type="transmembrane region" description="Helical" evidence="6">
    <location>
        <begin position="92"/>
        <end position="112"/>
    </location>
</feature>
<comment type="subcellular location">
    <subcellularLocation>
        <location evidence="1">Membrane</location>
        <topology evidence="1">Multi-pass membrane protein</topology>
    </subcellularLocation>
</comment>
<evidence type="ECO:0000259" key="7">
    <source>
        <dbReference type="PROSITE" id="PS50850"/>
    </source>
</evidence>
<keyword evidence="3 6" id="KW-0812">Transmembrane</keyword>
<dbReference type="PANTHER" id="PTHR23505">
    <property type="entry name" value="SPINSTER"/>
    <property type="match status" value="1"/>
</dbReference>
<dbReference type="KEGG" id="sphu:SPPYR_2637"/>
<feature type="transmembrane region" description="Helical" evidence="6">
    <location>
        <begin position="334"/>
        <end position="355"/>
    </location>
</feature>
<keyword evidence="2" id="KW-0813">Transport</keyword>
<gene>
    <name evidence="8" type="ORF">SPPYR_2637</name>
</gene>
<evidence type="ECO:0000256" key="2">
    <source>
        <dbReference type="ARBA" id="ARBA00022448"/>
    </source>
</evidence>
<dbReference type="GO" id="GO:0022857">
    <property type="term" value="F:transmembrane transporter activity"/>
    <property type="evidence" value="ECO:0007669"/>
    <property type="project" value="InterPro"/>
</dbReference>
<dbReference type="Pfam" id="PF07690">
    <property type="entry name" value="MFS_1"/>
    <property type="match status" value="1"/>
</dbReference>
<accession>A0A1Y5Q1X1</accession>
<sequence length="437" mass="46270">MTDKAALSQGLAAPATGVSAQTRTMLWILLIVYIFNFLDRQIVNILAEPIKADLGLSDTQLGLLAGPAFAVFYALLGIPIARYADKEGTNRVRLIALALAIWSAMTAVCGLAQNFVQLLFARIGVGVGEAGCTPSAHSLISDSVAPEKRSSAIAFYGLGVPIGSLLGLIIGGIVNDLYGWRIALMLVGAPGLLLALVVLFAMREPRHSRPAATAADGAPAARLSTGEAMREIFASRAFVYILIASSVVAFLGYGKALWTISFFIRSHGLSTTEAGLSMAVVLGLAGVFGTWLGGKAADRFGPRDKKHILTLPAYGMALAAPVLFLGYYMDNWMIAVALLIVPTILNSAYYGPAYGCVQGLVRPQARAVAASIMLFGQNLIGLGFGPFLFGVLSDALAPAYGQESVRYVLYGAAWLGLIPAFFFWRASLRLSRELKSG</sequence>